<feature type="compositionally biased region" description="Polar residues" evidence="2">
    <location>
        <begin position="386"/>
        <end position="397"/>
    </location>
</feature>
<accession>A0ABQ7KHD0</accession>
<dbReference type="InterPro" id="IPR009071">
    <property type="entry name" value="HMG_box_dom"/>
</dbReference>
<name>A0ABQ7KHD0_9FUNG</name>
<evidence type="ECO:0000256" key="2">
    <source>
        <dbReference type="SAM" id="MobiDB-lite"/>
    </source>
</evidence>
<keyword evidence="1" id="KW-0238">DNA-binding</keyword>
<feature type="compositionally biased region" description="Low complexity" evidence="2">
    <location>
        <begin position="612"/>
        <end position="622"/>
    </location>
</feature>
<keyword evidence="5" id="KW-1185">Reference proteome</keyword>
<gene>
    <name evidence="4" type="ORF">BGZ96_004216</name>
</gene>
<evidence type="ECO:0000313" key="5">
    <source>
        <dbReference type="Proteomes" id="UP001194696"/>
    </source>
</evidence>
<dbReference type="SUPFAM" id="SSF47095">
    <property type="entry name" value="HMG-box"/>
    <property type="match status" value="1"/>
</dbReference>
<protein>
    <recommendedName>
        <fullName evidence="3">HMG box domain-containing protein</fullName>
    </recommendedName>
</protein>
<dbReference type="Pfam" id="PF00505">
    <property type="entry name" value="HMG_box"/>
    <property type="match status" value="1"/>
</dbReference>
<dbReference type="PROSITE" id="PS50118">
    <property type="entry name" value="HMG_BOX_2"/>
    <property type="match status" value="1"/>
</dbReference>
<evidence type="ECO:0000256" key="1">
    <source>
        <dbReference type="PROSITE-ProRule" id="PRU00267"/>
    </source>
</evidence>
<feature type="region of interest" description="Disordered" evidence="2">
    <location>
        <begin position="317"/>
        <end position="397"/>
    </location>
</feature>
<proteinExistence type="predicted"/>
<feature type="DNA-binding region" description="HMG box" evidence="1">
    <location>
        <begin position="231"/>
        <end position="299"/>
    </location>
</feature>
<comment type="caution">
    <text evidence="4">The sequence shown here is derived from an EMBL/GenBank/DDBJ whole genome shotgun (WGS) entry which is preliminary data.</text>
</comment>
<sequence>MLIKTEEVQETGMANSFLDSCTEDVGLRAPYGSQVEGHLLGLQDDIQPSSCFSNALPREVAFDTSSLTRLVANPELYSQEQPEAGLNYQSTLLDESASATSFQPQSLRSNTPSPLKLTRASSRLKNLRMGDHGLNTQEGCEEEEQQRDYRELSAASTVTRRFSGLSLSSVSSPLVQALPAPITTSTATTAVTASSPAASTSFSAASAIYFPPTASALHQKRRKALKQELRVPRPKNCFMLYRSKVLPMIMAEFGNINNKIISKIAAERWRAESEHVKTWYRDMAKYGKEEHARNNPGYKYAPLNKMRTMAATALSHLVQSQHSSKTVNSSHDSDEVDMSEDNKAGDEDYIDGSSRCRRQSARQCQRHQQPITRFGFRSQAGKRRNSNLGLENSLSPQNKKLRDHLENHVSYPPLNFSTDSYSSLVSAETIGFPMFGQQQLQYQGCYQAYPLADPHRSLPTFPYDASTSAATASTTTSIYGLAGDKNTSEVTLVDPIDHWTTHRYHDAPSSLDLTNLSPMSTTLLSPNSGIQKSKLAATSLMSPSKLRMIDPKILMEKELPPLPHEIAAYNSNINDPNSVLAQMFLDYNPHSQQHAQQPPHHHRQHYQHHQHQLSTSSSSSTTTTFRTTELYFSAMKEPKMSTVGNTNIGAVHHVQQQHTHEQNPFQHAFQQHTQQQQPAFQKHTLHQHQQQFQQYLQQ</sequence>
<feature type="compositionally biased region" description="Polar residues" evidence="2">
    <location>
        <begin position="317"/>
        <end position="330"/>
    </location>
</feature>
<dbReference type="SMART" id="SM00398">
    <property type="entry name" value="HMG"/>
    <property type="match status" value="1"/>
</dbReference>
<evidence type="ECO:0000259" key="3">
    <source>
        <dbReference type="PROSITE" id="PS50118"/>
    </source>
</evidence>
<organism evidence="4 5">
    <name type="scientific">Linnemannia gamsii</name>
    <dbReference type="NCBI Taxonomy" id="64522"/>
    <lineage>
        <taxon>Eukaryota</taxon>
        <taxon>Fungi</taxon>
        <taxon>Fungi incertae sedis</taxon>
        <taxon>Mucoromycota</taxon>
        <taxon>Mortierellomycotina</taxon>
        <taxon>Mortierellomycetes</taxon>
        <taxon>Mortierellales</taxon>
        <taxon>Mortierellaceae</taxon>
        <taxon>Linnemannia</taxon>
    </lineage>
</organism>
<dbReference type="EMBL" id="JAAAIM010000002">
    <property type="protein sequence ID" value="KAG0298909.1"/>
    <property type="molecule type" value="Genomic_DNA"/>
</dbReference>
<dbReference type="Gene3D" id="1.10.30.10">
    <property type="entry name" value="High mobility group box domain"/>
    <property type="match status" value="1"/>
</dbReference>
<dbReference type="Proteomes" id="UP001194696">
    <property type="component" value="Unassembled WGS sequence"/>
</dbReference>
<evidence type="ECO:0000313" key="4">
    <source>
        <dbReference type="EMBL" id="KAG0298909.1"/>
    </source>
</evidence>
<feature type="domain" description="HMG box" evidence="3">
    <location>
        <begin position="231"/>
        <end position="299"/>
    </location>
</feature>
<feature type="region of interest" description="Disordered" evidence="2">
    <location>
        <begin position="590"/>
        <end position="622"/>
    </location>
</feature>
<keyword evidence="1" id="KW-0539">Nucleus</keyword>
<reference evidence="4 5" key="1">
    <citation type="journal article" date="2020" name="Fungal Divers.">
        <title>Resolving the Mortierellaceae phylogeny through synthesis of multi-gene phylogenetics and phylogenomics.</title>
        <authorList>
            <person name="Vandepol N."/>
            <person name="Liber J."/>
            <person name="Desiro A."/>
            <person name="Na H."/>
            <person name="Kennedy M."/>
            <person name="Barry K."/>
            <person name="Grigoriev I.V."/>
            <person name="Miller A.N."/>
            <person name="O'Donnell K."/>
            <person name="Stajich J.E."/>
            <person name="Bonito G."/>
        </authorList>
    </citation>
    <scope>NUCLEOTIDE SEQUENCE [LARGE SCALE GENOMIC DNA]</scope>
    <source>
        <strain evidence="4 5">AD045</strain>
    </source>
</reference>
<feature type="compositionally biased region" description="Basic residues" evidence="2">
    <location>
        <begin position="599"/>
        <end position="611"/>
    </location>
</feature>
<dbReference type="InterPro" id="IPR036910">
    <property type="entry name" value="HMG_box_dom_sf"/>
</dbReference>
<dbReference type="CDD" id="cd01389">
    <property type="entry name" value="HMG-box_ROX1-like"/>
    <property type="match status" value="1"/>
</dbReference>